<dbReference type="InterPro" id="IPR006102">
    <property type="entry name" value="Ig-like_GH2"/>
</dbReference>
<dbReference type="InterPro" id="IPR036156">
    <property type="entry name" value="Beta-gal/glucu_dom_sf"/>
</dbReference>
<dbReference type="Pfam" id="PF02837">
    <property type="entry name" value="Glyco_hydro_2_N"/>
    <property type="match status" value="1"/>
</dbReference>
<dbReference type="InterPro" id="IPR008979">
    <property type="entry name" value="Galactose-bd-like_sf"/>
</dbReference>
<comment type="similarity">
    <text evidence="1">Belongs to the glycosyl hydrolase 2 family.</text>
</comment>
<gene>
    <name evidence="8" type="ORF">SAMN05660226_01697</name>
</gene>
<accession>A0A1T5BS51</accession>
<evidence type="ECO:0000256" key="4">
    <source>
        <dbReference type="SAM" id="SignalP"/>
    </source>
</evidence>
<feature type="chain" id="PRO_5012820801" evidence="4">
    <location>
        <begin position="27"/>
        <end position="623"/>
    </location>
</feature>
<evidence type="ECO:0000256" key="3">
    <source>
        <dbReference type="ARBA" id="ARBA00023295"/>
    </source>
</evidence>
<feature type="domain" description="Glycoside hydrolase family 2 immunoglobulin-like beta-sandwich" evidence="5">
    <location>
        <begin position="224"/>
        <end position="318"/>
    </location>
</feature>
<dbReference type="STRING" id="623280.SAMN05660226_01697"/>
<feature type="signal peptide" evidence="4">
    <location>
        <begin position="1"/>
        <end position="26"/>
    </location>
</feature>
<evidence type="ECO:0000256" key="2">
    <source>
        <dbReference type="ARBA" id="ARBA00022801"/>
    </source>
</evidence>
<dbReference type="GO" id="GO:0005975">
    <property type="term" value="P:carbohydrate metabolic process"/>
    <property type="evidence" value="ECO:0007669"/>
    <property type="project" value="InterPro"/>
</dbReference>
<dbReference type="SUPFAM" id="SSF49785">
    <property type="entry name" value="Galactose-binding domain-like"/>
    <property type="match status" value="1"/>
</dbReference>
<feature type="domain" description="Glycosyl hydrolases family 2 sugar binding" evidence="7">
    <location>
        <begin position="114"/>
        <end position="185"/>
    </location>
</feature>
<protein>
    <submittedName>
        <fullName evidence="8">Glycosyl hydrolases family 2, TIM barrel domain</fullName>
    </submittedName>
</protein>
<evidence type="ECO:0000313" key="9">
    <source>
        <dbReference type="Proteomes" id="UP000190541"/>
    </source>
</evidence>
<dbReference type="PANTHER" id="PTHR42732:SF2">
    <property type="entry name" value="BETA-MANNOSIDASE"/>
    <property type="match status" value="1"/>
</dbReference>
<evidence type="ECO:0000259" key="5">
    <source>
        <dbReference type="Pfam" id="PF00703"/>
    </source>
</evidence>
<dbReference type="EMBL" id="FUYS01000003">
    <property type="protein sequence ID" value="SKB49971.1"/>
    <property type="molecule type" value="Genomic_DNA"/>
</dbReference>
<dbReference type="PANTHER" id="PTHR42732">
    <property type="entry name" value="BETA-GALACTOSIDASE"/>
    <property type="match status" value="1"/>
</dbReference>
<dbReference type="RefSeq" id="WP_245826887.1">
    <property type="nucleotide sequence ID" value="NZ_FUYS01000003.1"/>
</dbReference>
<keyword evidence="3" id="KW-0326">Glycosidase</keyword>
<name>A0A1T5BS51_9SPHI</name>
<dbReference type="Gene3D" id="2.60.120.260">
    <property type="entry name" value="Galactose-binding domain-like"/>
    <property type="match status" value="1"/>
</dbReference>
<dbReference type="SUPFAM" id="SSF51445">
    <property type="entry name" value="(Trans)glycosidases"/>
    <property type="match status" value="1"/>
</dbReference>
<dbReference type="InterPro" id="IPR051913">
    <property type="entry name" value="GH2_Domain-Containing"/>
</dbReference>
<organism evidence="8 9">
    <name type="scientific">Parapedobacter luteus</name>
    <dbReference type="NCBI Taxonomy" id="623280"/>
    <lineage>
        <taxon>Bacteria</taxon>
        <taxon>Pseudomonadati</taxon>
        <taxon>Bacteroidota</taxon>
        <taxon>Sphingobacteriia</taxon>
        <taxon>Sphingobacteriales</taxon>
        <taxon>Sphingobacteriaceae</taxon>
        <taxon>Parapedobacter</taxon>
    </lineage>
</organism>
<dbReference type="InterPro" id="IPR006103">
    <property type="entry name" value="Glyco_hydro_2_cat"/>
</dbReference>
<dbReference type="InterPro" id="IPR013783">
    <property type="entry name" value="Ig-like_fold"/>
</dbReference>
<evidence type="ECO:0000256" key="1">
    <source>
        <dbReference type="ARBA" id="ARBA00007401"/>
    </source>
</evidence>
<dbReference type="AlphaFoldDB" id="A0A1T5BS51"/>
<keyword evidence="9" id="KW-1185">Reference proteome</keyword>
<keyword evidence="2 8" id="KW-0378">Hydrolase</keyword>
<dbReference type="Pfam" id="PF00703">
    <property type="entry name" value="Glyco_hydro_2"/>
    <property type="match status" value="1"/>
</dbReference>
<dbReference type="InterPro" id="IPR006104">
    <property type="entry name" value="Glyco_hydro_2_N"/>
</dbReference>
<evidence type="ECO:0000259" key="6">
    <source>
        <dbReference type="Pfam" id="PF02836"/>
    </source>
</evidence>
<dbReference type="Pfam" id="PF02836">
    <property type="entry name" value="Glyco_hydro_2_C"/>
    <property type="match status" value="1"/>
</dbReference>
<evidence type="ECO:0000259" key="7">
    <source>
        <dbReference type="Pfam" id="PF02837"/>
    </source>
</evidence>
<keyword evidence="4" id="KW-0732">Signal</keyword>
<dbReference type="SUPFAM" id="SSF49303">
    <property type="entry name" value="beta-Galactosidase/glucuronidase domain"/>
    <property type="match status" value="1"/>
</dbReference>
<evidence type="ECO:0000313" key="8">
    <source>
        <dbReference type="EMBL" id="SKB49971.1"/>
    </source>
</evidence>
<dbReference type="Proteomes" id="UP000190541">
    <property type="component" value="Unassembled WGS sequence"/>
</dbReference>
<sequence>MDKSKRMKNALVLLCLCGLQAGQLVAQEATAWHPAGDKIMSPWAEELTTASPLPEYPRPQLVREGWQNLNGLWDYAIVPGKLTEVPTAYSGEILVPFAVESALSGVGKTVGKDSSLWYRRTVAIDKKMRNQRVLLHFGAVDWQCEVYVNGQQAGSHEGGFDPFTIDITPYLAKGANQEIVVGVWDPTDEGPQPNGKQVVRPHGIWYTPVTGIWQTVWLEGVPETYIRSTKHTPDIDRSSLAVEATIEGLRQGDEVRISAWNGSEKVAEAAGDGKSAITLQLNNPQLWSPTNPFLYDLKVAVIRKGKAVDEVSSYFAMRKISMEKDKKGIQRMLLNNEFVFQYGPLDQGWWPDGLYTAPTDEALRFDVEKTKDMGFNMIRKHIKVEPARWYYYCDSIGVLVWQDMPSGDLGGNHWDMRPGITSGKQHDKDRSAESEAIYRKEWKAIIDALYNFPSIVVWVPFNEAWGQFKTKEITQWTVDYDQSRLVNSASGGNFFPVGHILDIHNYPDAVMPRPELFGEKQILVLGEFGGLGLPIEGHTWQNKDNWGYQSFKNVDELKNRYRGMVNDLARLIPLGLSAAVYTQTTDVEVETNGLMTYDRKVVKMPETELKGWHQRLYDIRIDQ</sequence>
<dbReference type="InterPro" id="IPR017853">
    <property type="entry name" value="GH"/>
</dbReference>
<dbReference type="Gene3D" id="3.20.20.80">
    <property type="entry name" value="Glycosidases"/>
    <property type="match status" value="1"/>
</dbReference>
<proteinExistence type="inferred from homology"/>
<dbReference type="GO" id="GO:0004553">
    <property type="term" value="F:hydrolase activity, hydrolyzing O-glycosyl compounds"/>
    <property type="evidence" value="ECO:0007669"/>
    <property type="project" value="InterPro"/>
</dbReference>
<feature type="domain" description="Glycoside hydrolase family 2 catalytic" evidence="6">
    <location>
        <begin position="362"/>
        <end position="491"/>
    </location>
</feature>
<reference evidence="8 9" key="1">
    <citation type="submission" date="2017-02" db="EMBL/GenBank/DDBJ databases">
        <authorList>
            <person name="Peterson S.W."/>
        </authorList>
    </citation>
    <scope>NUCLEOTIDE SEQUENCE [LARGE SCALE GENOMIC DNA]</scope>
    <source>
        <strain evidence="8 9">DSM 22899</strain>
    </source>
</reference>
<dbReference type="Gene3D" id="2.60.40.10">
    <property type="entry name" value="Immunoglobulins"/>
    <property type="match status" value="1"/>
</dbReference>